<name>A0ACB8MVJ4_CITSI</name>
<evidence type="ECO:0000313" key="1">
    <source>
        <dbReference type="EMBL" id="KAH9789591.1"/>
    </source>
</evidence>
<gene>
    <name evidence="1" type="ORF">KPL71_003080</name>
</gene>
<proteinExistence type="predicted"/>
<protein>
    <submittedName>
        <fullName evidence="1">Uncharacterized protein</fullName>
    </submittedName>
</protein>
<comment type="caution">
    <text evidence="1">The sequence shown here is derived from an EMBL/GenBank/DDBJ whole genome shotgun (WGS) entry which is preliminary data.</text>
</comment>
<organism evidence="1 2">
    <name type="scientific">Citrus sinensis</name>
    <name type="common">Sweet orange</name>
    <name type="synonym">Citrus aurantium var. sinensis</name>
    <dbReference type="NCBI Taxonomy" id="2711"/>
    <lineage>
        <taxon>Eukaryota</taxon>
        <taxon>Viridiplantae</taxon>
        <taxon>Streptophyta</taxon>
        <taxon>Embryophyta</taxon>
        <taxon>Tracheophyta</taxon>
        <taxon>Spermatophyta</taxon>
        <taxon>Magnoliopsida</taxon>
        <taxon>eudicotyledons</taxon>
        <taxon>Gunneridae</taxon>
        <taxon>Pentapetalae</taxon>
        <taxon>rosids</taxon>
        <taxon>malvids</taxon>
        <taxon>Sapindales</taxon>
        <taxon>Rutaceae</taxon>
        <taxon>Aurantioideae</taxon>
        <taxon>Citrus</taxon>
    </lineage>
</organism>
<dbReference type="Proteomes" id="UP000829398">
    <property type="component" value="Chromosome 2"/>
</dbReference>
<sequence>MGGIRLQASREELPRTTPLSSILYFNRKRVPRSGDHDDELEDADSRDNRITTARWKNADHQEVLTTIASERLSKSRHIAPAALVTFPEDFDNGLEARVMQHLATVRYFRKRDMQRYPGLDVPQVVDSSSVANASLTLPTKFSSDNHHLIVQEGQTLRRYSPSQSLKSKWSAASARYKKLISKGTCSLKERLVSRNTSVKQLGKEVQHEMSAGITGVAKMIERLNLASK</sequence>
<dbReference type="EMBL" id="CM039171">
    <property type="protein sequence ID" value="KAH9789591.1"/>
    <property type="molecule type" value="Genomic_DNA"/>
</dbReference>
<accession>A0ACB8MVJ4</accession>
<keyword evidence="2" id="KW-1185">Reference proteome</keyword>
<evidence type="ECO:0000313" key="2">
    <source>
        <dbReference type="Proteomes" id="UP000829398"/>
    </source>
</evidence>
<reference evidence="2" key="1">
    <citation type="journal article" date="2023" name="Hortic. Res.">
        <title>A chromosome-level phased genome enabling allele-level studies in sweet orange: a case study on citrus Huanglongbing tolerance.</title>
        <authorList>
            <person name="Wu B."/>
            <person name="Yu Q."/>
            <person name="Deng Z."/>
            <person name="Duan Y."/>
            <person name="Luo F."/>
            <person name="Gmitter F. Jr."/>
        </authorList>
    </citation>
    <scope>NUCLEOTIDE SEQUENCE [LARGE SCALE GENOMIC DNA]</scope>
    <source>
        <strain evidence="2">cv. Valencia</strain>
    </source>
</reference>